<dbReference type="Gene3D" id="2.60.120.10">
    <property type="entry name" value="Jelly Rolls"/>
    <property type="match status" value="1"/>
</dbReference>
<dbReference type="InterPro" id="IPR011051">
    <property type="entry name" value="RmlC_Cupin_sf"/>
</dbReference>
<dbReference type="PANTHER" id="PTHR37694:SF1">
    <property type="entry name" value="SLR8022 PROTEIN"/>
    <property type="match status" value="1"/>
</dbReference>
<sequence>MNSTSLTTLVVEHLAKANGDSAGRSACTVHGGRGHALRQTLIALAAGRRLGEHESPGEATLQVLHGSVRLHAGDETWDGRAGDHLVIPPARHDLEALEDAAVLLSVALQSLPQD</sequence>
<accession>A0ABT8TRA1</accession>
<proteinExistence type="predicted"/>
<dbReference type="PANTHER" id="PTHR37694">
    <property type="entry name" value="SLR8022 PROTEIN"/>
    <property type="match status" value="1"/>
</dbReference>
<organism evidence="1 2">
    <name type="scientific">Nocardioides cremeus</name>
    <dbReference type="NCBI Taxonomy" id="3058044"/>
    <lineage>
        <taxon>Bacteria</taxon>
        <taxon>Bacillati</taxon>
        <taxon>Actinomycetota</taxon>
        <taxon>Actinomycetes</taxon>
        <taxon>Propionibacteriales</taxon>
        <taxon>Nocardioidaceae</taxon>
        <taxon>Nocardioides</taxon>
    </lineage>
</organism>
<keyword evidence="2" id="KW-1185">Reference proteome</keyword>
<dbReference type="SUPFAM" id="SSF51182">
    <property type="entry name" value="RmlC-like cupins"/>
    <property type="match status" value="1"/>
</dbReference>
<dbReference type="EMBL" id="JAULSC010000011">
    <property type="protein sequence ID" value="MDO3396489.1"/>
    <property type="molecule type" value="Genomic_DNA"/>
</dbReference>
<comment type="caution">
    <text evidence="1">The sequence shown here is derived from an EMBL/GenBank/DDBJ whole genome shotgun (WGS) entry which is preliminary data.</text>
</comment>
<gene>
    <name evidence="1" type="ORF">QWJ41_12215</name>
</gene>
<name>A0ABT8TRA1_9ACTN</name>
<protein>
    <submittedName>
        <fullName evidence="1">Cupin domain-containing protein</fullName>
    </submittedName>
</protein>
<dbReference type="Proteomes" id="UP001168363">
    <property type="component" value="Unassembled WGS sequence"/>
</dbReference>
<reference evidence="1" key="1">
    <citation type="submission" date="2023-06" db="EMBL/GenBank/DDBJ databases">
        <title>Genome sequence of Nocardioides sp. SOB44.</title>
        <authorList>
            <person name="Zhang G."/>
        </authorList>
    </citation>
    <scope>NUCLEOTIDE SEQUENCE</scope>
    <source>
        <strain evidence="1">SOB44</strain>
    </source>
</reference>
<evidence type="ECO:0000313" key="2">
    <source>
        <dbReference type="Proteomes" id="UP001168363"/>
    </source>
</evidence>
<evidence type="ECO:0000313" key="1">
    <source>
        <dbReference type="EMBL" id="MDO3396489.1"/>
    </source>
</evidence>
<dbReference type="RefSeq" id="WP_302708537.1">
    <property type="nucleotide sequence ID" value="NZ_JAULSC010000011.1"/>
</dbReference>
<dbReference type="CDD" id="cd02230">
    <property type="entry name" value="cupin_HP0902-like"/>
    <property type="match status" value="1"/>
</dbReference>
<dbReference type="InterPro" id="IPR014710">
    <property type="entry name" value="RmlC-like_jellyroll"/>
</dbReference>